<reference evidence="1 2" key="1">
    <citation type="submission" date="2019-08" db="EMBL/GenBank/DDBJ databases">
        <authorList>
            <person name="Shi S."/>
        </authorList>
    </citation>
    <scope>NUCLEOTIDE SEQUENCE [LARGE SCALE GENOMIC DNA]</scope>
    <source>
        <strain evidence="1 2">GY10130</strain>
    </source>
</reference>
<keyword evidence="2" id="KW-1185">Reference proteome</keyword>
<dbReference type="RefSeq" id="WP_147920160.1">
    <property type="nucleotide sequence ID" value="NZ_VRTY01000006.1"/>
</dbReference>
<dbReference type="AlphaFoldDB" id="A0A5C8KED9"/>
<proteinExistence type="predicted"/>
<name>A0A5C8KED9_9BACT</name>
<evidence type="ECO:0000313" key="2">
    <source>
        <dbReference type="Proteomes" id="UP000321926"/>
    </source>
</evidence>
<sequence length="107" mass="11867">MQQVKSYIALFLLLLFVRVLLPDGLLLSLHTHEHTSHEVPCDAHKAQVDKKHTHCDIEDLFGAPFQPGVVAVEFLPLIHASTQPGSQAANWQRCAVSHAYLRGPPLV</sequence>
<evidence type="ECO:0000313" key="1">
    <source>
        <dbReference type="EMBL" id="TXK51946.1"/>
    </source>
</evidence>
<dbReference type="Proteomes" id="UP000321926">
    <property type="component" value="Unassembled WGS sequence"/>
</dbReference>
<gene>
    <name evidence="1" type="ORF">FVR03_02355</name>
</gene>
<protein>
    <submittedName>
        <fullName evidence="1">Uncharacterized protein</fullName>
    </submittedName>
</protein>
<organism evidence="1 2">
    <name type="scientific">Pontibacter qinzhouensis</name>
    <dbReference type="NCBI Taxonomy" id="2603253"/>
    <lineage>
        <taxon>Bacteria</taxon>
        <taxon>Pseudomonadati</taxon>
        <taxon>Bacteroidota</taxon>
        <taxon>Cytophagia</taxon>
        <taxon>Cytophagales</taxon>
        <taxon>Hymenobacteraceae</taxon>
        <taxon>Pontibacter</taxon>
    </lineage>
</organism>
<dbReference type="EMBL" id="VRTY01000006">
    <property type="protein sequence ID" value="TXK51946.1"/>
    <property type="molecule type" value="Genomic_DNA"/>
</dbReference>
<accession>A0A5C8KED9</accession>
<dbReference type="OrthoDB" id="893865at2"/>
<comment type="caution">
    <text evidence="1">The sequence shown here is derived from an EMBL/GenBank/DDBJ whole genome shotgun (WGS) entry which is preliminary data.</text>
</comment>